<feature type="transmembrane region" description="Helical" evidence="11">
    <location>
        <begin position="34"/>
        <end position="52"/>
    </location>
</feature>
<feature type="domain" description="PAS" evidence="13">
    <location>
        <begin position="696"/>
        <end position="772"/>
    </location>
</feature>
<dbReference type="InterPro" id="IPR001610">
    <property type="entry name" value="PAC"/>
</dbReference>
<dbReference type="EMBL" id="JBHRSK010000004">
    <property type="protein sequence ID" value="MFC2968156.1"/>
    <property type="molecule type" value="Genomic_DNA"/>
</dbReference>
<dbReference type="PROSITE" id="PS50839">
    <property type="entry name" value="CHASE"/>
    <property type="match status" value="1"/>
</dbReference>
<dbReference type="InterPro" id="IPR003661">
    <property type="entry name" value="HisK_dim/P_dom"/>
</dbReference>
<dbReference type="Pfam" id="PF08447">
    <property type="entry name" value="PAS_3"/>
    <property type="match status" value="1"/>
</dbReference>
<feature type="transmembrane region" description="Helical" evidence="11">
    <location>
        <begin position="234"/>
        <end position="257"/>
    </location>
</feature>
<keyword evidence="9 11" id="KW-0472">Membrane</keyword>
<dbReference type="InterPro" id="IPR003594">
    <property type="entry name" value="HATPase_dom"/>
</dbReference>
<keyword evidence="8 11" id="KW-1133">Transmembrane helix</keyword>
<dbReference type="SUPFAM" id="SSF52172">
    <property type="entry name" value="CheY-like"/>
    <property type="match status" value="1"/>
</dbReference>
<feature type="transmembrane region" description="Helical" evidence="11">
    <location>
        <begin position="64"/>
        <end position="81"/>
    </location>
</feature>
<sequence length="1197" mass="128987">MRWRSFEQTGPGTGRSGQRAGAGRWAGLRLPELTWPWLLLAGSFVLFGWLEVAIRPVTSQAMPIAAWGVALGGGPAAAALLMRGPRLWPSIMVGVMAGQALLHGYGAGGPPSPLMLPGDLVIAAGAVLQAMAAASVLRRRFGLPLEFCNLRSFVVALLLAGPLAGLIGVSATLLSALLQGIALSPLLVAEAAVRWVVGAVGVFVLMPLTLLNPWTRPGLVIWLGSALPRFRLRAFGYLMLSLLAAVSLWMLAAVVIWTGAKQQFDSLTEDSLRAIERRVTQSEFSLDAATALFSASDRVTSVDWRRFVAGLSAGSHLPGASGIGYVEVVPRGRLDDYLKAVRLEDGLDLTPHPDPSAATGAAAKRPLFLTRFIAPLAKNPGALGRDLAADTGQRLAAIQARDSGKPVLSRPETGPDGADGPRFLLLRAVYSTGTVPGSLEARRATFRGWVYAPFSGSGLLSGLTVSQGRDLRIQVRDVSAGSDIYASPAPREAGFAPSFRKVTVLPVYGRSWSIAWTSTPAFESGLHTRGPALLLVGGLAFTMLLVIFLLSTARREALVRATVTRKTREIAAQEEQTRSIIETAVVMIALLDGDGVILTANDAIGRLFGYAREELEGMAFTDLLSGETTDYFNRSDNPHDTTGFRGIVKTVSRNGAALALDIQIRAWLTGAGKRRYTVVMGNVAERLRIEAQLRDTQYRLDVALKGANIGVFDVDLETGESIVSDTWKMLLGFPPQAMIDAQAEWRARVHPEDLPVVEKSDGDCIDGVTERSDTIYRLRALDGGWRWMRSDAVVAERDTSGRALRLIGVQMDITEQKKADQAKSEFVSTVSHELRTPLTSINGSLSLVLNTMAANIPDRALRLLNIAQKNCDRLIPLVNDILDLEKFASGRVQFSFSQENISQLVRRALVDNKPYADQFGVRLRLVHNEPKATATIDVNRFQQVMANLLSNASKFSERGGTVEIAIEREGGMLKISVTDTGKGIPPEFRSRIFQPFSQADSSATREKGGTGLGLNITKQIIERMGGQIDFVSEPGVRTTFWFTLPLEGAAAAPAARERAARDGAEAVPGAARPLPRILHVENDTDFAEIIAASFGRQAALVHAERQTDIAEVIGNGRYDLVILDSAQPDGADARLIDLVRQAQPGTPLIALTASDKTVVDPRIDRVIIKSRTRFDEIVAVCLDTISSRKATATASRA</sequence>
<dbReference type="InterPro" id="IPR005467">
    <property type="entry name" value="His_kinase_dom"/>
</dbReference>
<evidence type="ECO:0000256" key="2">
    <source>
        <dbReference type="ARBA" id="ARBA00004370"/>
    </source>
</evidence>
<dbReference type="InterPro" id="IPR011006">
    <property type="entry name" value="CheY-like_superfamily"/>
</dbReference>
<evidence type="ECO:0000256" key="4">
    <source>
        <dbReference type="ARBA" id="ARBA00022553"/>
    </source>
</evidence>
<feature type="region of interest" description="Disordered" evidence="10">
    <location>
        <begin position="1"/>
        <end position="21"/>
    </location>
</feature>
<dbReference type="SMART" id="SM00091">
    <property type="entry name" value="PAS"/>
    <property type="match status" value="2"/>
</dbReference>
<dbReference type="SMART" id="SM01079">
    <property type="entry name" value="CHASE"/>
    <property type="match status" value="1"/>
</dbReference>
<dbReference type="Pfam" id="PF03924">
    <property type="entry name" value="CHASE"/>
    <property type="match status" value="1"/>
</dbReference>
<feature type="transmembrane region" description="Helical" evidence="11">
    <location>
        <begin position="120"/>
        <end position="137"/>
    </location>
</feature>
<comment type="caution">
    <text evidence="16">The sequence shown here is derived from an EMBL/GenBank/DDBJ whole genome shotgun (WGS) entry which is preliminary data.</text>
</comment>
<evidence type="ECO:0000256" key="10">
    <source>
        <dbReference type="SAM" id="MobiDB-lite"/>
    </source>
</evidence>
<comment type="catalytic activity">
    <reaction evidence="1">
        <text>ATP + protein L-histidine = ADP + protein N-phospho-L-histidine.</text>
        <dbReference type="EC" id="2.7.13.3"/>
    </reaction>
</comment>
<feature type="transmembrane region" description="Helical" evidence="11">
    <location>
        <begin position="195"/>
        <end position="214"/>
    </location>
</feature>
<dbReference type="PROSITE" id="PS50109">
    <property type="entry name" value="HIS_KIN"/>
    <property type="match status" value="1"/>
</dbReference>
<evidence type="ECO:0000256" key="6">
    <source>
        <dbReference type="ARBA" id="ARBA00022692"/>
    </source>
</evidence>
<reference evidence="17" key="1">
    <citation type="journal article" date="2019" name="Int. J. Syst. Evol. Microbiol.">
        <title>The Global Catalogue of Microorganisms (GCM) 10K type strain sequencing project: providing services to taxonomists for standard genome sequencing and annotation.</title>
        <authorList>
            <consortium name="The Broad Institute Genomics Platform"/>
            <consortium name="The Broad Institute Genome Sequencing Center for Infectious Disease"/>
            <person name="Wu L."/>
            <person name="Ma J."/>
        </authorList>
    </citation>
    <scope>NUCLEOTIDE SEQUENCE [LARGE SCALE GENOMIC DNA]</scope>
    <source>
        <strain evidence="17">KCTC 62192</strain>
    </source>
</reference>
<dbReference type="NCBIfam" id="TIGR00229">
    <property type="entry name" value="sensory_box"/>
    <property type="match status" value="1"/>
</dbReference>
<dbReference type="SUPFAM" id="SSF47384">
    <property type="entry name" value="Homodimeric domain of signal transducing histidine kinase"/>
    <property type="match status" value="1"/>
</dbReference>
<dbReference type="InterPro" id="IPR000014">
    <property type="entry name" value="PAS"/>
</dbReference>
<dbReference type="InterPro" id="IPR000700">
    <property type="entry name" value="PAS-assoc_C"/>
</dbReference>
<dbReference type="Gene3D" id="1.10.287.130">
    <property type="match status" value="1"/>
</dbReference>
<keyword evidence="6 11" id="KW-0812">Transmembrane</keyword>
<feature type="domain" description="Histidine kinase" evidence="12">
    <location>
        <begin position="829"/>
        <end position="1048"/>
    </location>
</feature>
<dbReference type="InterPro" id="IPR013655">
    <property type="entry name" value="PAS_fold_3"/>
</dbReference>
<dbReference type="InterPro" id="IPR042240">
    <property type="entry name" value="CHASE_sf"/>
</dbReference>
<keyword evidence="5" id="KW-0808">Transferase</keyword>
<dbReference type="CDD" id="cd00130">
    <property type="entry name" value="PAS"/>
    <property type="match status" value="2"/>
</dbReference>
<dbReference type="SUPFAM" id="SSF55874">
    <property type="entry name" value="ATPase domain of HSP90 chaperone/DNA topoisomerase II/histidine kinase"/>
    <property type="match status" value="1"/>
</dbReference>
<dbReference type="Gene3D" id="3.30.565.10">
    <property type="entry name" value="Histidine kinase-like ATPase, C-terminal domain"/>
    <property type="match status" value="1"/>
</dbReference>
<dbReference type="RefSeq" id="WP_377832830.1">
    <property type="nucleotide sequence ID" value="NZ_JBHRSK010000004.1"/>
</dbReference>
<evidence type="ECO:0000256" key="8">
    <source>
        <dbReference type="ARBA" id="ARBA00022989"/>
    </source>
</evidence>
<dbReference type="PRINTS" id="PR00344">
    <property type="entry name" value="BCTRLSENSOR"/>
</dbReference>
<dbReference type="InterPro" id="IPR006189">
    <property type="entry name" value="CHASE_dom"/>
</dbReference>
<dbReference type="Gene3D" id="3.30.450.20">
    <property type="entry name" value="PAS domain"/>
    <property type="match status" value="2"/>
</dbReference>
<dbReference type="EC" id="2.7.13.3" evidence="3"/>
<gene>
    <name evidence="16" type="ORF">ACFOES_08625</name>
</gene>
<dbReference type="Gene3D" id="3.30.450.350">
    <property type="entry name" value="CHASE domain"/>
    <property type="match status" value="1"/>
</dbReference>
<dbReference type="CDD" id="cd00082">
    <property type="entry name" value="HisKA"/>
    <property type="match status" value="1"/>
</dbReference>
<dbReference type="Pfam" id="PF00512">
    <property type="entry name" value="HisKA"/>
    <property type="match status" value="1"/>
</dbReference>
<evidence type="ECO:0000259" key="13">
    <source>
        <dbReference type="PROSITE" id="PS50112"/>
    </source>
</evidence>
<dbReference type="Pfam" id="PF02518">
    <property type="entry name" value="HATPase_c"/>
    <property type="match status" value="1"/>
</dbReference>
<dbReference type="InterPro" id="IPR036097">
    <property type="entry name" value="HisK_dim/P_sf"/>
</dbReference>
<dbReference type="PROSITE" id="PS50112">
    <property type="entry name" value="PAS"/>
    <property type="match status" value="2"/>
</dbReference>
<protein>
    <recommendedName>
        <fullName evidence="3">histidine kinase</fullName>
        <ecNumber evidence="3">2.7.13.3</ecNumber>
    </recommendedName>
</protein>
<dbReference type="PROSITE" id="PS50113">
    <property type="entry name" value="PAC"/>
    <property type="match status" value="1"/>
</dbReference>
<dbReference type="PANTHER" id="PTHR43047:SF72">
    <property type="entry name" value="OSMOSENSING HISTIDINE PROTEIN KINASE SLN1"/>
    <property type="match status" value="1"/>
</dbReference>
<evidence type="ECO:0000313" key="16">
    <source>
        <dbReference type="EMBL" id="MFC2968156.1"/>
    </source>
</evidence>
<evidence type="ECO:0000256" key="1">
    <source>
        <dbReference type="ARBA" id="ARBA00000085"/>
    </source>
</evidence>
<accession>A0ABV7AGW6</accession>
<evidence type="ECO:0000256" key="11">
    <source>
        <dbReference type="SAM" id="Phobius"/>
    </source>
</evidence>
<feature type="domain" description="CHASE" evidence="15">
    <location>
        <begin position="372"/>
        <end position="515"/>
    </location>
</feature>
<evidence type="ECO:0000256" key="7">
    <source>
        <dbReference type="ARBA" id="ARBA00022777"/>
    </source>
</evidence>
<keyword evidence="7" id="KW-0418">Kinase</keyword>
<dbReference type="SMART" id="SM00086">
    <property type="entry name" value="PAC"/>
    <property type="match status" value="1"/>
</dbReference>
<organism evidence="16 17">
    <name type="scientific">Acidimangrovimonas pyrenivorans</name>
    <dbReference type="NCBI Taxonomy" id="2030798"/>
    <lineage>
        <taxon>Bacteria</taxon>
        <taxon>Pseudomonadati</taxon>
        <taxon>Pseudomonadota</taxon>
        <taxon>Alphaproteobacteria</taxon>
        <taxon>Rhodobacterales</taxon>
        <taxon>Paracoccaceae</taxon>
        <taxon>Acidimangrovimonas</taxon>
    </lineage>
</organism>
<dbReference type="InterPro" id="IPR036890">
    <property type="entry name" value="HATPase_C_sf"/>
</dbReference>
<evidence type="ECO:0000256" key="9">
    <source>
        <dbReference type="ARBA" id="ARBA00023136"/>
    </source>
</evidence>
<keyword evidence="4" id="KW-0597">Phosphoprotein</keyword>
<dbReference type="SMART" id="SM00387">
    <property type="entry name" value="HATPase_c"/>
    <property type="match status" value="1"/>
</dbReference>
<dbReference type="Pfam" id="PF00989">
    <property type="entry name" value="PAS"/>
    <property type="match status" value="1"/>
</dbReference>
<dbReference type="SMART" id="SM00388">
    <property type="entry name" value="HisKA"/>
    <property type="match status" value="1"/>
</dbReference>
<feature type="transmembrane region" description="Helical" evidence="11">
    <location>
        <begin position="157"/>
        <end position="183"/>
    </location>
</feature>
<evidence type="ECO:0000259" key="15">
    <source>
        <dbReference type="PROSITE" id="PS50839"/>
    </source>
</evidence>
<proteinExistence type="predicted"/>
<dbReference type="Gene3D" id="3.40.50.2300">
    <property type="match status" value="1"/>
</dbReference>
<dbReference type="SUPFAM" id="SSF55785">
    <property type="entry name" value="PYP-like sensor domain (PAS domain)"/>
    <property type="match status" value="2"/>
</dbReference>
<evidence type="ECO:0000256" key="3">
    <source>
        <dbReference type="ARBA" id="ARBA00012438"/>
    </source>
</evidence>
<feature type="domain" description="PAC" evidence="14">
    <location>
        <begin position="772"/>
        <end position="825"/>
    </location>
</feature>
<dbReference type="PANTHER" id="PTHR43047">
    <property type="entry name" value="TWO-COMPONENT HISTIDINE PROTEIN KINASE"/>
    <property type="match status" value="1"/>
</dbReference>
<dbReference type="InterPro" id="IPR004358">
    <property type="entry name" value="Sig_transdc_His_kin-like_C"/>
</dbReference>
<feature type="compositionally biased region" description="Polar residues" evidence="10">
    <location>
        <begin position="1"/>
        <end position="10"/>
    </location>
</feature>
<dbReference type="CDD" id="cd16922">
    <property type="entry name" value="HATPase_EvgS-ArcB-TorS-like"/>
    <property type="match status" value="1"/>
</dbReference>
<dbReference type="InterPro" id="IPR013767">
    <property type="entry name" value="PAS_fold"/>
</dbReference>
<comment type="subcellular location">
    <subcellularLocation>
        <location evidence="2">Membrane</location>
    </subcellularLocation>
</comment>
<dbReference type="Proteomes" id="UP001595443">
    <property type="component" value="Unassembled WGS sequence"/>
</dbReference>
<dbReference type="InterPro" id="IPR035965">
    <property type="entry name" value="PAS-like_dom_sf"/>
</dbReference>
<feature type="domain" description="PAS" evidence="13">
    <location>
        <begin position="573"/>
        <end position="627"/>
    </location>
</feature>
<evidence type="ECO:0000259" key="14">
    <source>
        <dbReference type="PROSITE" id="PS50113"/>
    </source>
</evidence>
<keyword evidence="17" id="KW-1185">Reference proteome</keyword>
<evidence type="ECO:0000256" key="5">
    <source>
        <dbReference type="ARBA" id="ARBA00022679"/>
    </source>
</evidence>
<name>A0ABV7AGW6_9RHOB</name>
<evidence type="ECO:0000313" key="17">
    <source>
        <dbReference type="Proteomes" id="UP001595443"/>
    </source>
</evidence>
<evidence type="ECO:0000259" key="12">
    <source>
        <dbReference type="PROSITE" id="PS50109"/>
    </source>
</evidence>